<dbReference type="EMBL" id="QDFR01000001">
    <property type="protein sequence ID" value="PVE56324.1"/>
    <property type="molecule type" value="Genomic_DNA"/>
</dbReference>
<dbReference type="AlphaFoldDB" id="A0AA92C5G0"/>
<protein>
    <submittedName>
        <fullName evidence="2">Uncharacterized protein</fullName>
    </submittedName>
</protein>
<evidence type="ECO:0000313" key="3">
    <source>
        <dbReference type="Proteomes" id="UP000244335"/>
    </source>
</evidence>
<proteinExistence type="predicted"/>
<gene>
    <name evidence="2" type="ORF">DC430_00505</name>
</gene>
<comment type="caution">
    <text evidence="2">The sequence shown here is derived from an EMBL/GenBank/DDBJ whole genome shotgun (WGS) entry which is preliminary data.</text>
</comment>
<accession>A0AA92C5G0</accession>
<evidence type="ECO:0000256" key="1">
    <source>
        <dbReference type="SAM" id="Coils"/>
    </source>
</evidence>
<keyword evidence="1" id="KW-0175">Coiled coil</keyword>
<dbReference type="Proteomes" id="UP000244335">
    <property type="component" value="Unassembled WGS sequence"/>
</dbReference>
<sequence length="96" mass="10629">MNRIDHMLSENLRVTRSRFSDYRHGGVVLSSEEVEEFVQRLEAFVKTAEALEEAVAALQLASTEQLTKTVSPASAQILHLMRPGTNVVPFPGNPHA</sequence>
<evidence type="ECO:0000313" key="2">
    <source>
        <dbReference type="EMBL" id="PVE56324.1"/>
    </source>
</evidence>
<dbReference type="RefSeq" id="WP_116493688.1">
    <property type="nucleotide sequence ID" value="NZ_QDFR01000001.1"/>
</dbReference>
<feature type="coiled-coil region" evidence="1">
    <location>
        <begin position="34"/>
        <end position="61"/>
    </location>
</feature>
<organism evidence="2 3">
    <name type="scientific">Rhizobium rhizogenes</name>
    <name type="common">Agrobacterium rhizogenes</name>
    <dbReference type="NCBI Taxonomy" id="359"/>
    <lineage>
        <taxon>Bacteria</taxon>
        <taxon>Pseudomonadati</taxon>
        <taxon>Pseudomonadota</taxon>
        <taxon>Alphaproteobacteria</taxon>
        <taxon>Hyphomicrobiales</taxon>
        <taxon>Rhizobiaceae</taxon>
        <taxon>Rhizobium/Agrobacterium group</taxon>
        <taxon>Rhizobium</taxon>
    </lineage>
</organism>
<reference evidence="2 3" key="1">
    <citation type="submission" date="2018-04" db="EMBL/GenBank/DDBJ databases">
        <authorList>
            <person name="Hagen T."/>
        </authorList>
    </citation>
    <scope>NUCLEOTIDE SEQUENCE [LARGE SCALE GENOMIC DNA]</scope>
    <source>
        <strain evidence="2 3">TPD7009</strain>
    </source>
</reference>
<name>A0AA92C5G0_RHIRH</name>